<dbReference type="CDD" id="cd00207">
    <property type="entry name" value="fer2"/>
    <property type="match status" value="1"/>
</dbReference>
<dbReference type="InterPro" id="IPR001041">
    <property type="entry name" value="2Fe-2S_ferredoxin-type"/>
</dbReference>
<accession>A0A4Q7NEL3</accession>
<dbReference type="RefSeq" id="WP_165404678.1">
    <property type="nucleotide sequence ID" value="NZ_SGXC01000002.1"/>
</dbReference>
<dbReference type="GO" id="GO:0051537">
    <property type="term" value="F:2 iron, 2 sulfur cluster binding"/>
    <property type="evidence" value="ECO:0007669"/>
    <property type="project" value="UniProtKB-KW"/>
</dbReference>
<proteinExistence type="predicted"/>
<reference evidence="7 8" key="1">
    <citation type="submission" date="2019-02" db="EMBL/GenBank/DDBJ databases">
        <title>Genomic Encyclopedia of Type Strains, Phase IV (KMG-IV): sequencing the most valuable type-strain genomes for metagenomic binning, comparative biology and taxonomic classification.</title>
        <authorList>
            <person name="Goeker M."/>
        </authorList>
    </citation>
    <scope>NUCLEOTIDE SEQUENCE [LARGE SCALE GENOMIC DNA]</scope>
    <source>
        <strain evidence="7 8">K24</strain>
    </source>
</reference>
<name>A0A4Q7NEL3_9BURK</name>
<dbReference type="PANTHER" id="PTHR44379">
    <property type="entry name" value="OXIDOREDUCTASE WITH IRON-SULFUR SUBUNIT"/>
    <property type="match status" value="1"/>
</dbReference>
<dbReference type="InterPro" id="IPR051452">
    <property type="entry name" value="Diverse_Oxidoreductases"/>
</dbReference>
<dbReference type="GO" id="GO:0016491">
    <property type="term" value="F:oxidoreductase activity"/>
    <property type="evidence" value="ECO:0007669"/>
    <property type="project" value="UniProtKB-KW"/>
</dbReference>
<dbReference type="AlphaFoldDB" id="A0A4Q7NEL3"/>
<dbReference type="EMBL" id="SGXC01000002">
    <property type="protein sequence ID" value="RZS81445.1"/>
    <property type="molecule type" value="Genomic_DNA"/>
</dbReference>
<dbReference type="Pfam" id="PF00111">
    <property type="entry name" value="Fer2"/>
    <property type="match status" value="1"/>
</dbReference>
<dbReference type="InterPro" id="IPR036010">
    <property type="entry name" value="2Fe-2S_ferredoxin-like_sf"/>
</dbReference>
<dbReference type="SUPFAM" id="SSF47741">
    <property type="entry name" value="CO dehydrogenase ISP C-domain like"/>
    <property type="match status" value="1"/>
</dbReference>
<keyword evidence="2" id="KW-0479">Metal-binding</keyword>
<dbReference type="SUPFAM" id="SSF54292">
    <property type="entry name" value="2Fe-2S ferredoxin-like"/>
    <property type="match status" value="1"/>
</dbReference>
<evidence type="ECO:0000256" key="3">
    <source>
        <dbReference type="ARBA" id="ARBA00023002"/>
    </source>
</evidence>
<dbReference type="InterPro" id="IPR006058">
    <property type="entry name" value="2Fe2S_fd_BS"/>
</dbReference>
<evidence type="ECO:0000256" key="4">
    <source>
        <dbReference type="ARBA" id="ARBA00023004"/>
    </source>
</evidence>
<dbReference type="Gene3D" id="3.10.20.30">
    <property type="match status" value="1"/>
</dbReference>
<evidence type="ECO:0000313" key="7">
    <source>
        <dbReference type="EMBL" id="RZS81445.1"/>
    </source>
</evidence>
<feature type="domain" description="2Fe-2S ferredoxin-type" evidence="6">
    <location>
        <begin position="1"/>
        <end position="77"/>
    </location>
</feature>
<dbReference type="PROSITE" id="PS51085">
    <property type="entry name" value="2FE2S_FER_2"/>
    <property type="match status" value="1"/>
</dbReference>
<gene>
    <name evidence="7" type="ORF">EV675_4068</name>
</gene>
<dbReference type="Proteomes" id="UP000292445">
    <property type="component" value="Unassembled WGS sequence"/>
</dbReference>
<keyword evidence="5" id="KW-0411">Iron-sulfur</keyword>
<protein>
    <submittedName>
        <fullName evidence="7">Carbon-monoxide dehydrogenase small subunit</fullName>
    </submittedName>
</protein>
<dbReference type="PANTHER" id="PTHR44379:SF5">
    <property type="entry name" value="OXIDOREDUCTASE WITH IRON-SULFUR SUBUNIT"/>
    <property type="match status" value="1"/>
</dbReference>
<dbReference type="InterPro" id="IPR012675">
    <property type="entry name" value="Beta-grasp_dom_sf"/>
</dbReference>
<evidence type="ECO:0000256" key="5">
    <source>
        <dbReference type="ARBA" id="ARBA00023014"/>
    </source>
</evidence>
<keyword evidence="4" id="KW-0408">Iron</keyword>
<dbReference type="PROSITE" id="PS00197">
    <property type="entry name" value="2FE2S_FER_1"/>
    <property type="match status" value="1"/>
</dbReference>
<keyword evidence="1" id="KW-0001">2Fe-2S</keyword>
<evidence type="ECO:0000259" key="6">
    <source>
        <dbReference type="PROSITE" id="PS51085"/>
    </source>
</evidence>
<evidence type="ECO:0000256" key="1">
    <source>
        <dbReference type="ARBA" id="ARBA00022714"/>
    </source>
</evidence>
<organism evidence="7 8">
    <name type="scientific">Pigmentiphaga kullae</name>
    <dbReference type="NCBI Taxonomy" id="151784"/>
    <lineage>
        <taxon>Bacteria</taxon>
        <taxon>Pseudomonadati</taxon>
        <taxon>Pseudomonadota</taxon>
        <taxon>Betaproteobacteria</taxon>
        <taxon>Burkholderiales</taxon>
        <taxon>Alcaligenaceae</taxon>
        <taxon>Pigmentiphaga</taxon>
    </lineage>
</organism>
<dbReference type="GO" id="GO:0046872">
    <property type="term" value="F:metal ion binding"/>
    <property type="evidence" value="ECO:0007669"/>
    <property type="project" value="UniProtKB-KW"/>
</dbReference>
<evidence type="ECO:0000256" key="2">
    <source>
        <dbReference type="ARBA" id="ARBA00022723"/>
    </source>
</evidence>
<dbReference type="Pfam" id="PF01799">
    <property type="entry name" value="Fer2_2"/>
    <property type="match status" value="1"/>
</dbReference>
<keyword evidence="8" id="KW-1185">Reference proteome</keyword>
<dbReference type="InterPro" id="IPR002888">
    <property type="entry name" value="2Fe-2S-bd"/>
</dbReference>
<comment type="caution">
    <text evidence="7">The sequence shown here is derived from an EMBL/GenBank/DDBJ whole genome shotgun (WGS) entry which is preliminary data.</text>
</comment>
<sequence>MNITLTVNGRETGLDVEPSAVLADVLREQCRQTSVHLGCEHGVCGACNVIVDGRVVRACLTLAGSVDGCSVTTLEGLCDTTADRLRRAFSEHHALQCGFCTPGMVVSGYDIVRRGQLRDEPAIRQCLSGNICRCTGYHGIVAAVVEVANEERPTTEVQA</sequence>
<dbReference type="InterPro" id="IPR036884">
    <property type="entry name" value="2Fe-2S-bd_dom_sf"/>
</dbReference>
<dbReference type="Gene3D" id="1.10.150.120">
    <property type="entry name" value="[2Fe-2S]-binding domain"/>
    <property type="match status" value="1"/>
</dbReference>
<evidence type="ECO:0000313" key="8">
    <source>
        <dbReference type="Proteomes" id="UP000292445"/>
    </source>
</evidence>
<keyword evidence="3" id="KW-0560">Oxidoreductase</keyword>